<feature type="region of interest" description="Disordered" evidence="4">
    <location>
        <begin position="1"/>
        <end position="25"/>
    </location>
</feature>
<dbReference type="SUPFAM" id="SSF46894">
    <property type="entry name" value="C-terminal effector domain of the bipartite response regulators"/>
    <property type="match status" value="1"/>
</dbReference>
<dbReference type="GO" id="GO:0006355">
    <property type="term" value="P:regulation of DNA-templated transcription"/>
    <property type="evidence" value="ECO:0007669"/>
    <property type="project" value="InterPro"/>
</dbReference>
<dbReference type="InterPro" id="IPR011006">
    <property type="entry name" value="CheY-like_superfamily"/>
</dbReference>
<protein>
    <submittedName>
        <fullName evidence="7">Capsula synthesis response regulator transcription regulator protein</fullName>
    </submittedName>
</protein>
<evidence type="ECO:0000256" key="3">
    <source>
        <dbReference type="PROSITE-ProRule" id="PRU00169"/>
    </source>
</evidence>
<dbReference type="GO" id="GO:0000160">
    <property type="term" value="P:phosphorelay signal transduction system"/>
    <property type="evidence" value="ECO:0007669"/>
    <property type="project" value="InterPro"/>
</dbReference>
<dbReference type="AlphaFoldDB" id="Q2T904"/>
<dbReference type="SMART" id="SM00421">
    <property type="entry name" value="HTH_LUXR"/>
    <property type="match status" value="1"/>
</dbReference>
<feature type="domain" description="Response regulatory" evidence="6">
    <location>
        <begin position="33"/>
        <end position="157"/>
    </location>
</feature>
<evidence type="ECO:0000259" key="6">
    <source>
        <dbReference type="PROSITE" id="PS50110"/>
    </source>
</evidence>
<evidence type="ECO:0000256" key="4">
    <source>
        <dbReference type="SAM" id="MobiDB-lite"/>
    </source>
</evidence>
<feature type="compositionally biased region" description="Polar residues" evidence="4">
    <location>
        <begin position="1"/>
        <end position="16"/>
    </location>
</feature>
<evidence type="ECO:0000256" key="1">
    <source>
        <dbReference type="ARBA" id="ARBA00022553"/>
    </source>
</evidence>
<dbReference type="Pfam" id="PF00072">
    <property type="entry name" value="Response_reg"/>
    <property type="match status" value="1"/>
</dbReference>
<dbReference type="PANTHER" id="PTHR43214:SF17">
    <property type="entry name" value="TRANSCRIPTIONAL REGULATORY PROTEIN RCSB"/>
    <property type="match status" value="1"/>
</dbReference>
<dbReference type="GO" id="GO:0003677">
    <property type="term" value="F:DNA binding"/>
    <property type="evidence" value="ECO:0007669"/>
    <property type="project" value="UniProtKB-KW"/>
</dbReference>
<sequence length="265" mass="29284">MCHTSRQSQGRATPSHSMPHEKLPTPRAREQLSVIMLDDHEVVLSGITYQLKRERDIAVLGTFSRSRQLFDYLAQHGPALAHTRPVLLIDYALGPQDTDGIALIRRLCVQFPVCPILVVSGHLQPSIVRLALMAGARGYIGKDCTLEELVDAIRRVASGEKYVHPSLAERDDLVPPAAIEMRRGDTGRATLASLLSPRELEVLRLTLQGFEVGQIAEKLSRSNKTISTQKRSAYRKLGISGDRELFKLERELLDSSGEAGGPYAN</sequence>
<dbReference type="EMBL" id="CP000085">
    <property type="protein sequence ID" value="ABC34896.1"/>
    <property type="molecule type" value="Genomic_DNA"/>
</dbReference>
<feature type="domain" description="HTH luxR-type" evidence="5">
    <location>
        <begin position="188"/>
        <end position="253"/>
    </location>
</feature>
<dbReference type="KEGG" id="bte:BTH_II0143"/>
<dbReference type="PRINTS" id="PR00038">
    <property type="entry name" value="HTHLUXR"/>
</dbReference>
<evidence type="ECO:0000256" key="2">
    <source>
        <dbReference type="ARBA" id="ARBA00023125"/>
    </source>
</evidence>
<evidence type="ECO:0000259" key="5">
    <source>
        <dbReference type="PROSITE" id="PS50043"/>
    </source>
</evidence>
<dbReference type="Gene3D" id="3.40.50.2300">
    <property type="match status" value="1"/>
</dbReference>
<dbReference type="InterPro" id="IPR016032">
    <property type="entry name" value="Sig_transdc_resp-reg_C-effctor"/>
</dbReference>
<dbReference type="InterPro" id="IPR058245">
    <property type="entry name" value="NreC/VraR/RcsB-like_REC"/>
</dbReference>
<dbReference type="Proteomes" id="UP000001930">
    <property type="component" value="Chromosome II"/>
</dbReference>
<dbReference type="PROSITE" id="PS00622">
    <property type="entry name" value="HTH_LUXR_1"/>
    <property type="match status" value="1"/>
</dbReference>
<dbReference type="PROSITE" id="PS50110">
    <property type="entry name" value="RESPONSE_REGULATORY"/>
    <property type="match status" value="1"/>
</dbReference>
<dbReference type="PANTHER" id="PTHR43214">
    <property type="entry name" value="TWO-COMPONENT RESPONSE REGULATOR"/>
    <property type="match status" value="1"/>
</dbReference>
<dbReference type="SUPFAM" id="SSF52172">
    <property type="entry name" value="CheY-like"/>
    <property type="match status" value="1"/>
</dbReference>
<feature type="modified residue" description="4-aspartylphosphate" evidence="3">
    <location>
        <position position="90"/>
    </location>
</feature>
<evidence type="ECO:0000313" key="7">
    <source>
        <dbReference type="EMBL" id="ABC34896.1"/>
    </source>
</evidence>
<name>Q2T904_BURTA</name>
<keyword evidence="1 3" id="KW-0597">Phosphoprotein</keyword>
<dbReference type="InterPro" id="IPR001789">
    <property type="entry name" value="Sig_transdc_resp-reg_receiver"/>
</dbReference>
<reference evidence="7 8" key="1">
    <citation type="journal article" date="2005" name="BMC Genomics">
        <title>Bacterial genome adaptation to niches: divergence of the potential virulence genes in three Burkholderia species of different survival strategies.</title>
        <authorList>
            <person name="Kim H.S."/>
            <person name="Schell M.A."/>
            <person name="Yu Y."/>
            <person name="Ulrich R.L."/>
            <person name="Sarria S.H."/>
            <person name="Nierman W.C."/>
            <person name="DeShazer D."/>
        </authorList>
    </citation>
    <scope>NUCLEOTIDE SEQUENCE [LARGE SCALE GENOMIC DNA]</scope>
    <source>
        <strain evidence="8">ATCC 700388 / DSM 13276 / CCUG 48851 / CIP 106301 / E264</strain>
    </source>
</reference>
<keyword evidence="8" id="KW-1185">Reference proteome</keyword>
<dbReference type="PROSITE" id="PS50043">
    <property type="entry name" value="HTH_LUXR_2"/>
    <property type="match status" value="1"/>
</dbReference>
<dbReference type="Pfam" id="PF00196">
    <property type="entry name" value="GerE"/>
    <property type="match status" value="1"/>
</dbReference>
<proteinExistence type="predicted"/>
<dbReference type="SMART" id="SM00448">
    <property type="entry name" value="REC"/>
    <property type="match status" value="1"/>
</dbReference>
<dbReference type="CDD" id="cd17535">
    <property type="entry name" value="REC_NarL-like"/>
    <property type="match status" value="1"/>
</dbReference>
<keyword evidence="2" id="KW-0238">DNA-binding</keyword>
<dbReference type="HOGENOM" id="CLU_000445_90_1_4"/>
<organism evidence="7 8">
    <name type="scientific">Burkholderia thailandensis (strain ATCC 700388 / DSM 13276 / CCUG 48851 / CIP 106301 / E264)</name>
    <dbReference type="NCBI Taxonomy" id="271848"/>
    <lineage>
        <taxon>Bacteria</taxon>
        <taxon>Pseudomonadati</taxon>
        <taxon>Pseudomonadota</taxon>
        <taxon>Betaproteobacteria</taxon>
        <taxon>Burkholderiales</taxon>
        <taxon>Burkholderiaceae</taxon>
        <taxon>Burkholderia</taxon>
        <taxon>pseudomallei group</taxon>
    </lineage>
</organism>
<evidence type="ECO:0000313" key="8">
    <source>
        <dbReference type="Proteomes" id="UP000001930"/>
    </source>
</evidence>
<accession>Q2T904</accession>
<dbReference type="InterPro" id="IPR000792">
    <property type="entry name" value="Tscrpt_reg_LuxR_C"/>
</dbReference>
<dbReference type="CDD" id="cd06170">
    <property type="entry name" value="LuxR_C_like"/>
    <property type="match status" value="1"/>
</dbReference>
<dbReference type="InterPro" id="IPR039420">
    <property type="entry name" value="WalR-like"/>
</dbReference>
<gene>
    <name evidence="7" type="ordered locus">BTH_II0143</name>
</gene>